<feature type="transmembrane region" description="Helical" evidence="1">
    <location>
        <begin position="457"/>
        <end position="476"/>
    </location>
</feature>
<evidence type="ECO:0000256" key="1">
    <source>
        <dbReference type="SAM" id="Phobius"/>
    </source>
</evidence>
<evidence type="ECO:0000313" key="3">
    <source>
        <dbReference type="Proteomes" id="UP000030745"/>
    </source>
</evidence>
<dbReference type="Proteomes" id="UP000030745">
    <property type="component" value="Unassembled WGS sequence"/>
</dbReference>
<evidence type="ECO:0000313" key="2">
    <source>
        <dbReference type="EMBL" id="KDO26382.1"/>
    </source>
</evidence>
<dbReference type="EMBL" id="KK583224">
    <property type="protein sequence ID" value="KDO26382.1"/>
    <property type="molecule type" value="Genomic_DNA"/>
</dbReference>
<feature type="transmembrane region" description="Helical" evidence="1">
    <location>
        <begin position="393"/>
        <end position="411"/>
    </location>
</feature>
<dbReference type="GeneID" id="24130418"/>
<dbReference type="AlphaFoldDB" id="A0A067CHU2"/>
<dbReference type="InterPro" id="IPR011701">
    <property type="entry name" value="MFS"/>
</dbReference>
<keyword evidence="3" id="KW-1185">Reference proteome</keyword>
<reference evidence="2 3" key="1">
    <citation type="journal article" date="2013" name="PLoS Genet.">
        <title>Distinctive expansion of potential virulence genes in the genome of the oomycete fish pathogen Saprolegnia parasitica.</title>
        <authorList>
            <person name="Jiang R.H."/>
            <person name="de Bruijn I."/>
            <person name="Haas B.J."/>
            <person name="Belmonte R."/>
            <person name="Lobach L."/>
            <person name="Christie J."/>
            <person name="van den Ackerveken G."/>
            <person name="Bottin A."/>
            <person name="Bulone V."/>
            <person name="Diaz-Moreno S.M."/>
            <person name="Dumas B."/>
            <person name="Fan L."/>
            <person name="Gaulin E."/>
            <person name="Govers F."/>
            <person name="Grenville-Briggs L.J."/>
            <person name="Horner N.R."/>
            <person name="Levin J.Z."/>
            <person name="Mammella M."/>
            <person name="Meijer H.J."/>
            <person name="Morris P."/>
            <person name="Nusbaum C."/>
            <person name="Oome S."/>
            <person name="Phillips A.J."/>
            <person name="van Rooyen D."/>
            <person name="Rzeszutek E."/>
            <person name="Saraiva M."/>
            <person name="Secombes C.J."/>
            <person name="Seidl M.F."/>
            <person name="Snel B."/>
            <person name="Stassen J.H."/>
            <person name="Sykes S."/>
            <person name="Tripathy S."/>
            <person name="van den Berg H."/>
            <person name="Vega-Arreguin J.C."/>
            <person name="Wawra S."/>
            <person name="Young S.K."/>
            <person name="Zeng Q."/>
            <person name="Dieguez-Uribeondo J."/>
            <person name="Russ C."/>
            <person name="Tyler B.M."/>
            <person name="van West P."/>
        </authorList>
    </citation>
    <scope>NUCLEOTIDE SEQUENCE [LARGE SCALE GENOMIC DNA]</scope>
    <source>
        <strain evidence="2 3">CBS 223.65</strain>
    </source>
</reference>
<keyword evidence="1" id="KW-1133">Transmembrane helix</keyword>
<accession>A0A067CHU2</accession>
<dbReference type="GO" id="GO:0022857">
    <property type="term" value="F:transmembrane transporter activity"/>
    <property type="evidence" value="ECO:0007669"/>
    <property type="project" value="InterPro"/>
</dbReference>
<dbReference type="InterPro" id="IPR050327">
    <property type="entry name" value="Proton-linked_MCT"/>
</dbReference>
<name>A0A067CHU2_SAPPC</name>
<dbReference type="RefSeq" id="XP_012202820.1">
    <property type="nucleotide sequence ID" value="XM_012347430.1"/>
</dbReference>
<dbReference type="VEuPathDB" id="FungiDB:SPRG_08185"/>
<feature type="transmembrane region" description="Helical" evidence="1">
    <location>
        <begin position="356"/>
        <end position="372"/>
    </location>
</feature>
<dbReference type="Gene3D" id="1.20.1250.20">
    <property type="entry name" value="MFS general substrate transporter like domains"/>
    <property type="match status" value="1"/>
</dbReference>
<evidence type="ECO:0008006" key="4">
    <source>
        <dbReference type="Google" id="ProtNLM"/>
    </source>
</evidence>
<dbReference type="KEGG" id="spar:SPRG_08185"/>
<gene>
    <name evidence="2" type="ORF">SPRG_08185</name>
</gene>
<dbReference type="PANTHER" id="PTHR11360">
    <property type="entry name" value="MONOCARBOXYLATE TRANSPORTER"/>
    <property type="match status" value="1"/>
</dbReference>
<dbReference type="SUPFAM" id="SSF103473">
    <property type="entry name" value="MFS general substrate transporter"/>
    <property type="match status" value="1"/>
</dbReference>
<feature type="transmembrane region" description="Helical" evidence="1">
    <location>
        <begin position="116"/>
        <end position="136"/>
    </location>
</feature>
<feature type="transmembrane region" description="Helical" evidence="1">
    <location>
        <begin position="142"/>
        <end position="161"/>
    </location>
</feature>
<feature type="transmembrane region" description="Helical" evidence="1">
    <location>
        <begin position="173"/>
        <end position="196"/>
    </location>
</feature>
<organism evidence="2 3">
    <name type="scientific">Saprolegnia parasitica (strain CBS 223.65)</name>
    <dbReference type="NCBI Taxonomy" id="695850"/>
    <lineage>
        <taxon>Eukaryota</taxon>
        <taxon>Sar</taxon>
        <taxon>Stramenopiles</taxon>
        <taxon>Oomycota</taxon>
        <taxon>Saprolegniomycetes</taxon>
        <taxon>Saprolegniales</taxon>
        <taxon>Saprolegniaceae</taxon>
        <taxon>Saprolegnia</taxon>
    </lineage>
</organism>
<feature type="transmembrane region" description="Helical" evidence="1">
    <location>
        <begin position="488"/>
        <end position="505"/>
    </location>
</feature>
<dbReference type="Pfam" id="PF07690">
    <property type="entry name" value="MFS_1"/>
    <property type="match status" value="1"/>
</dbReference>
<feature type="transmembrane region" description="Helical" evidence="1">
    <location>
        <begin position="431"/>
        <end position="450"/>
    </location>
</feature>
<feature type="transmembrane region" description="Helical" evidence="1">
    <location>
        <begin position="208"/>
        <end position="230"/>
    </location>
</feature>
<dbReference type="OrthoDB" id="65189at2759"/>
<proteinExistence type="predicted"/>
<keyword evidence="1" id="KW-0812">Transmembrane</keyword>
<dbReference type="PANTHER" id="PTHR11360:SF317">
    <property type="entry name" value="MAJOR FACILITATOR SUPERFAMILY (MFS) PROFILE DOMAIN-CONTAINING PROTEIN-RELATED"/>
    <property type="match status" value="1"/>
</dbReference>
<keyword evidence="1" id="KW-0472">Membrane</keyword>
<feature type="transmembrane region" description="Helical" evidence="1">
    <location>
        <begin position="91"/>
        <end position="109"/>
    </location>
</feature>
<feature type="transmembrane region" description="Helical" evidence="1">
    <location>
        <begin position="313"/>
        <end position="336"/>
    </location>
</feature>
<feature type="transmembrane region" description="Helical" evidence="1">
    <location>
        <begin position="49"/>
        <end position="71"/>
    </location>
</feature>
<dbReference type="InterPro" id="IPR036259">
    <property type="entry name" value="MFS_trans_sf"/>
</dbReference>
<sequence length="575" mass="63386">MQGCGAYWTIIVPPKTQAEEAAEAYLFVLPYGRSQFWASRPIRFRRWHLFFAVFCVQVISGSMYAIASALIQPLDLLFHGSATANEVVHALYVASTAMGITAAVSGPALERRGPRWGMAWGTVGMGVGCALLQIAVHVASEAVLYLGALVAGIGFGFLMLCSTATAQKWCPDIRGVITGISCFGWSIGSDVFSAFFRHIVPTPFSGGISYVFWAYAATAVPVLFLSSLVLRTPPPSFHVQGKTMHSLPVEKAPCPIKIQDEYLNVGMTLVNYDIVRRSSNTTTTHHLEGTDRRYFEQVKALTLLQCILSTDFLLLYVAYGANATAGLIMSEMSMMLDRKSLLQVWYLDISDDEARMFQLMSFVINAMSRLLYPMLSDVLIRLLYANPAAARKTCLWLLVLVHAVTLGIGLNNDSFLTDGDVLTHVNHVIRAVSGGSASMIICLLTDMYGVYNMGTMYGLMISSWSIGMVIVGETFAGEQSVFYDQLRVLWGVAIAGCILMLFVRTNSKDRFFRGYQLTICNKIWIQWPLPSTATSASHDNDMVLLSPDNSPIFLWTSDAEMSQHRDRTTTPSLSV</sequence>
<protein>
    <recommendedName>
        <fullName evidence="4">Major facilitator superfamily (MFS) profile domain-containing protein</fullName>
    </recommendedName>
</protein>